<comment type="caution">
    <text evidence="3">The sequence shown here is derived from an EMBL/GenBank/DDBJ whole genome shotgun (WGS) entry which is preliminary data.</text>
</comment>
<reference evidence="3 4" key="1">
    <citation type="journal article" date="2019" name="Int. J. Syst. Evol. Microbiol.">
        <title>The Global Catalogue of Microorganisms (GCM) 10K type strain sequencing project: providing services to taxonomists for standard genome sequencing and annotation.</title>
        <authorList>
            <consortium name="The Broad Institute Genomics Platform"/>
            <consortium name="The Broad Institute Genome Sequencing Center for Infectious Disease"/>
            <person name="Wu L."/>
            <person name="Ma J."/>
        </authorList>
    </citation>
    <scope>NUCLEOTIDE SEQUENCE [LARGE SCALE GENOMIC DNA]</scope>
    <source>
        <strain evidence="3 4">JCM 12662</strain>
    </source>
</reference>
<evidence type="ECO:0000313" key="3">
    <source>
        <dbReference type="EMBL" id="GAA0353488.1"/>
    </source>
</evidence>
<feature type="coiled-coil region" evidence="1">
    <location>
        <begin position="26"/>
        <end position="53"/>
    </location>
</feature>
<keyword evidence="1" id="KW-0175">Coiled coil</keyword>
<evidence type="ECO:0000256" key="2">
    <source>
        <dbReference type="SAM" id="SignalP"/>
    </source>
</evidence>
<keyword evidence="2" id="KW-0732">Signal</keyword>
<dbReference type="EMBL" id="BAAACW010000020">
    <property type="protein sequence ID" value="GAA0353488.1"/>
    <property type="molecule type" value="Genomic_DNA"/>
</dbReference>
<dbReference type="RefSeq" id="WP_343753323.1">
    <property type="nucleotide sequence ID" value="NZ_BAAACW010000020.1"/>
</dbReference>
<proteinExistence type="predicted"/>
<accession>A0ABN0X2K4</accession>
<feature type="chain" id="PRO_5045193190" evidence="2">
    <location>
        <begin position="22"/>
        <end position="198"/>
    </location>
</feature>
<feature type="signal peptide" evidence="2">
    <location>
        <begin position="1"/>
        <end position="21"/>
    </location>
</feature>
<evidence type="ECO:0000256" key="1">
    <source>
        <dbReference type="SAM" id="Coils"/>
    </source>
</evidence>
<sequence>MTKLAIINLSFILLLLSGCTATNTQEGSSNEEIAALTREIATLNQELAKFETLSKESEAFSYLNDLTDQELHQYQLFLKERDIDYLKDFSPEKVVLLYFESIVTDDMETIYAITYDGGRLSGYSDFTEQFYTSDLSHNEKESVLDFRYYDTLTLLEENETGDQAVVEISVSIGSFQSVRWVELQKENNQWKLVLQHLL</sequence>
<organism evidence="3 4">
    <name type="scientific">Alkalibacterium iburiense</name>
    <dbReference type="NCBI Taxonomy" id="290589"/>
    <lineage>
        <taxon>Bacteria</taxon>
        <taxon>Bacillati</taxon>
        <taxon>Bacillota</taxon>
        <taxon>Bacilli</taxon>
        <taxon>Lactobacillales</taxon>
        <taxon>Carnobacteriaceae</taxon>
        <taxon>Alkalibacterium</taxon>
    </lineage>
</organism>
<dbReference type="Proteomes" id="UP001501166">
    <property type="component" value="Unassembled WGS sequence"/>
</dbReference>
<dbReference type="PROSITE" id="PS51257">
    <property type="entry name" value="PROKAR_LIPOPROTEIN"/>
    <property type="match status" value="1"/>
</dbReference>
<gene>
    <name evidence="3" type="ORF">GCM10008932_03190</name>
</gene>
<protein>
    <submittedName>
        <fullName evidence="3">Uncharacterized protein</fullName>
    </submittedName>
</protein>
<keyword evidence="4" id="KW-1185">Reference proteome</keyword>
<name>A0ABN0X2K4_9LACT</name>
<evidence type="ECO:0000313" key="4">
    <source>
        <dbReference type="Proteomes" id="UP001501166"/>
    </source>
</evidence>